<feature type="transmembrane region" description="Helical" evidence="2">
    <location>
        <begin position="21"/>
        <end position="39"/>
    </location>
</feature>
<dbReference type="STRING" id="550447.SAMN05428946_2822"/>
<dbReference type="Pfam" id="PF13618">
    <property type="entry name" value="Gluconate_2-dh3"/>
    <property type="match status" value="1"/>
</dbReference>
<dbReference type="RefSeq" id="WP_076759835.1">
    <property type="nucleotide sequence ID" value="NZ_FTPL01000005.1"/>
</dbReference>
<proteinExistence type="predicted"/>
<feature type="region of interest" description="Disordered" evidence="1">
    <location>
        <begin position="132"/>
        <end position="162"/>
    </location>
</feature>
<gene>
    <name evidence="3" type="ORF">SAMN05428946_2822</name>
</gene>
<sequence>MADPNSTPEKKGMDRRQFLKNSGLLAGGLIGGGLLGSLVTNEVKDSKKGTQSGTTGGKNGADHLSDARIFFSREEDFQILAAATERIYPEDKNGPGAIQLGVPYFIDRQLAGEWGLNAREYMKGPFLNIPESNEYEDLSKTDKGRSDQGPSGDTLNPLPTPRYQSRMTRAEMFVVGVRAIDEAAREKFKNGFTSLEPEQQDEILTHFEKDEVHMPSVSSSTFFNLLVQTTIEGCYSDPVYGGNRNMDGWRMMEYPGPRASYADQIEPDEFIVLEPKGLKDYQGH</sequence>
<accession>A0A1U7PTH3</accession>
<name>A0A1U7PTH3_9BACI</name>
<evidence type="ECO:0000256" key="2">
    <source>
        <dbReference type="SAM" id="Phobius"/>
    </source>
</evidence>
<keyword evidence="2" id="KW-0812">Transmembrane</keyword>
<dbReference type="PROSITE" id="PS51318">
    <property type="entry name" value="TAT"/>
    <property type="match status" value="1"/>
</dbReference>
<organism evidence="3 4">
    <name type="scientific">Edaphobacillus lindanitolerans</name>
    <dbReference type="NCBI Taxonomy" id="550447"/>
    <lineage>
        <taxon>Bacteria</taxon>
        <taxon>Bacillati</taxon>
        <taxon>Bacillota</taxon>
        <taxon>Bacilli</taxon>
        <taxon>Bacillales</taxon>
        <taxon>Bacillaceae</taxon>
        <taxon>Edaphobacillus</taxon>
    </lineage>
</organism>
<feature type="compositionally biased region" description="Basic and acidic residues" evidence="1">
    <location>
        <begin position="137"/>
        <end position="146"/>
    </location>
</feature>
<dbReference type="InterPro" id="IPR027056">
    <property type="entry name" value="Gluconate_2DH_su3"/>
</dbReference>
<reference evidence="4" key="1">
    <citation type="submission" date="2017-01" db="EMBL/GenBank/DDBJ databases">
        <authorList>
            <person name="Varghese N."/>
            <person name="Submissions S."/>
        </authorList>
    </citation>
    <scope>NUCLEOTIDE SEQUENCE [LARGE SCALE GENOMIC DNA]</scope>
    <source>
        <strain evidence="4">MNA4</strain>
    </source>
</reference>
<dbReference type="Proteomes" id="UP000187550">
    <property type="component" value="Unassembled WGS sequence"/>
</dbReference>
<evidence type="ECO:0000313" key="3">
    <source>
        <dbReference type="EMBL" id="SIT92624.1"/>
    </source>
</evidence>
<keyword evidence="4" id="KW-1185">Reference proteome</keyword>
<dbReference type="AlphaFoldDB" id="A0A1U7PTH3"/>
<evidence type="ECO:0000256" key="1">
    <source>
        <dbReference type="SAM" id="MobiDB-lite"/>
    </source>
</evidence>
<keyword evidence="2" id="KW-1133">Transmembrane helix</keyword>
<keyword evidence="2" id="KW-0472">Membrane</keyword>
<dbReference type="OrthoDB" id="8400810at2"/>
<protein>
    <submittedName>
        <fullName evidence="3">Gluconate 2-dehydrogenase gamma chain</fullName>
    </submittedName>
</protein>
<evidence type="ECO:0000313" key="4">
    <source>
        <dbReference type="Proteomes" id="UP000187550"/>
    </source>
</evidence>
<dbReference type="InterPro" id="IPR006311">
    <property type="entry name" value="TAT_signal"/>
</dbReference>
<dbReference type="EMBL" id="FTPL01000005">
    <property type="protein sequence ID" value="SIT92624.1"/>
    <property type="molecule type" value="Genomic_DNA"/>
</dbReference>